<dbReference type="OrthoDB" id="8004769at2"/>
<feature type="compositionally biased region" description="Basic and acidic residues" evidence="1">
    <location>
        <begin position="65"/>
        <end position="74"/>
    </location>
</feature>
<reference evidence="2 3" key="1">
    <citation type="journal article" date="2015" name="Antonie Van Leeuwenhoek">
        <title>Bosea vaviloviae sp. nov., a new species of slow-growing rhizobia isolated from nodules of the relict species Vavilovia formosa (Stev.) Fed.</title>
        <authorList>
            <person name="Safronova V.I."/>
            <person name="Kuznetsova I.G."/>
            <person name="Sazanova A.L."/>
            <person name="Kimeklis A.K."/>
            <person name="Belimov A.A."/>
            <person name="Andronov E.E."/>
            <person name="Pinaev A.G."/>
            <person name="Chizhevskaya E.P."/>
            <person name="Pukhaev A.R."/>
            <person name="Popov K.P."/>
            <person name="Willems A."/>
            <person name="Tikhonovich I.A."/>
        </authorList>
    </citation>
    <scope>NUCLEOTIDE SEQUENCE [LARGE SCALE GENOMIC DNA]</scope>
    <source>
        <strain evidence="2 3">Vaf18</strain>
    </source>
</reference>
<dbReference type="PROSITE" id="PS51257">
    <property type="entry name" value="PROKAR_LIPOPROTEIN"/>
    <property type="match status" value="1"/>
</dbReference>
<dbReference type="Proteomes" id="UP000094969">
    <property type="component" value="Chromosome"/>
</dbReference>
<proteinExistence type="predicted"/>
<evidence type="ECO:0000256" key="1">
    <source>
        <dbReference type="SAM" id="MobiDB-lite"/>
    </source>
</evidence>
<protein>
    <submittedName>
        <fullName evidence="2">Uncharacterized protein</fullName>
    </submittedName>
</protein>
<dbReference type="AlphaFoldDB" id="A0A1D7TYV7"/>
<name>A0A1D7TYV7_9HYPH</name>
<sequence>MRKTGSHFFASCSGPLLITSLGLVLGACSVAPIPGYLARPADPDIRVPALAYQSVGAGSATLRPAEPKDWRELNRQVGPRP</sequence>
<evidence type="ECO:0000313" key="3">
    <source>
        <dbReference type="Proteomes" id="UP000094969"/>
    </source>
</evidence>
<accession>A0A1D7TYV7</accession>
<dbReference type="RefSeq" id="WP_069689523.1">
    <property type="nucleotide sequence ID" value="NZ_CP017147.1"/>
</dbReference>
<gene>
    <name evidence="2" type="ORF">BHK69_07335</name>
</gene>
<feature type="region of interest" description="Disordered" evidence="1">
    <location>
        <begin position="61"/>
        <end position="81"/>
    </location>
</feature>
<evidence type="ECO:0000313" key="2">
    <source>
        <dbReference type="EMBL" id="AOO80303.1"/>
    </source>
</evidence>
<organism evidence="2 3">
    <name type="scientific">Bosea vaviloviae</name>
    <dbReference type="NCBI Taxonomy" id="1526658"/>
    <lineage>
        <taxon>Bacteria</taxon>
        <taxon>Pseudomonadati</taxon>
        <taxon>Pseudomonadota</taxon>
        <taxon>Alphaproteobacteria</taxon>
        <taxon>Hyphomicrobiales</taxon>
        <taxon>Boseaceae</taxon>
        <taxon>Bosea</taxon>
    </lineage>
</organism>
<keyword evidence="3" id="KW-1185">Reference proteome</keyword>
<dbReference type="KEGG" id="bvv:BHK69_07335"/>
<dbReference type="EMBL" id="CP017147">
    <property type="protein sequence ID" value="AOO80303.1"/>
    <property type="molecule type" value="Genomic_DNA"/>
</dbReference>